<evidence type="ECO:0000313" key="2">
    <source>
        <dbReference type="Proteomes" id="UP001248134"/>
    </source>
</evidence>
<proteinExistence type="predicted"/>
<dbReference type="Proteomes" id="UP001248134">
    <property type="component" value="Unassembled WGS sequence"/>
</dbReference>
<gene>
    <name evidence="1" type="ORF">FOS08_17145</name>
</gene>
<evidence type="ECO:0000313" key="1">
    <source>
        <dbReference type="EMBL" id="MDR4327585.1"/>
    </source>
</evidence>
<comment type="caution">
    <text evidence="1">The sequence shown here is derived from an EMBL/GenBank/DDBJ whole genome shotgun (WGS) entry which is preliminary data.</text>
</comment>
<accession>A0AAJ1Z0H2</accession>
<organism evidence="1 2">
    <name type="scientific">Bacillus pseudomycoides</name>
    <dbReference type="NCBI Taxonomy" id="64104"/>
    <lineage>
        <taxon>Bacteria</taxon>
        <taxon>Bacillati</taxon>
        <taxon>Bacillota</taxon>
        <taxon>Bacilli</taxon>
        <taxon>Bacillales</taxon>
        <taxon>Bacillaceae</taxon>
        <taxon>Bacillus</taxon>
        <taxon>Bacillus cereus group</taxon>
    </lineage>
</organism>
<dbReference type="AlphaFoldDB" id="A0AAJ1Z0H2"/>
<name>A0AAJ1Z0H2_9BACI</name>
<dbReference type="EMBL" id="VLYX01000018">
    <property type="protein sequence ID" value="MDR4327585.1"/>
    <property type="molecule type" value="Genomic_DNA"/>
</dbReference>
<sequence>MNNITFSKLDAIGLASSVALLTDFISAATVILV</sequence>
<protein>
    <submittedName>
        <fullName evidence="1">DUF3948 domain-containing protein</fullName>
    </submittedName>
</protein>
<reference evidence="1" key="1">
    <citation type="submission" date="2019-07" db="EMBL/GenBank/DDBJ databases">
        <title>Phylogenomic Reclassification of ATCC Bacillus Strains and Various Taxa within the Genus Bacillus.</title>
        <authorList>
            <person name="Riojas M.A."/>
            <person name="Frank A.M."/>
            <person name="Fenn S.L."/>
            <person name="King S.P."/>
            <person name="Brower S.M."/>
            <person name="Hazbon M.H."/>
        </authorList>
    </citation>
    <scope>NUCLEOTIDE SEQUENCE</scope>
    <source>
        <strain evidence="1">NR-12239</strain>
    </source>
</reference>